<evidence type="ECO:0000313" key="10">
    <source>
        <dbReference type="EMBL" id="PTQ80565.1"/>
    </source>
</evidence>
<keyword evidence="10" id="KW-0282">Flagellum</keyword>
<organism evidence="10 11">
    <name type="scientific">Nitrosospira multiformis</name>
    <dbReference type="NCBI Taxonomy" id="1231"/>
    <lineage>
        <taxon>Bacteria</taxon>
        <taxon>Pseudomonadati</taxon>
        <taxon>Pseudomonadota</taxon>
        <taxon>Betaproteobacteria</taxon>
        <taxon>Nitrosomonadales</taxon>
        <taxon>Nitrosomonadaceae</taxon>
        <taxon>Nitrosospira</taxon>
    </lineage>
</organism>
<evidence type="ECO:0000259" key="7">
    <source>
        <dbReference type="Pfam" id="PF06429"/>
    </source>
</evidence>
<evidence type="ECO:0000256" key="2">
    <source>
        <dbReference type="ARBA" id="ARBA00009677"/>
    </source>
</evidence>
<dbReference type="GO" id="GO:0009425">
    <property type="term" value="C:bacterial-type flagellum basal body"/>
    <property type="evidence" value="ECO:0007669"/>
    <property type="project" value="UniProtKB-SubCell"/>
</dbReference>
<comment type="subcellular location">
    <subcellularLocation>
        <location evidence="1 5">Bacterial flagellum basal body</location>
    </subcellularLocation>
</comment>
<evidence type="ECO:0000256" key="3">
    <source>
        <dbReference type="ARBA" id="ARBA00019015"/>
    </source>
</evidence>
<evidence type="ECO:0000256" key="4">
    <source>
        <dbReference type="ARBA" id="ARBA00023143"/>
    </source>
</evidence>
<proteinExistence type="inferred from homology"/>
<sequence length="406" mass="41650">MSFQQGLSGLNAASKNLDVIGNNVANTNTVGFKQSQTQFADMFANSLSGGGGTQAGIGVKVAGIAQQFSQGSITVSNNPFDIAIGGAGFYRLSDQGAISYSRNGQFHPDKDGYIVNSSGLRLTGYMANSAGQINSGTPTDLRLSTANLPPATTTHVNALVNLDSRGTPLSAAAFDLTDPATYQSSTSLSVYDSLGNSTPLSTYFVKTAANSWDVFAANDGTLLNGGSSIGTLNFLSNGNLDPLSSSSFSVTAPVTTGANPLAFDIDFASTTQFGSSFGVNALSQDGYAPGQLTGFSISEDGVVRGSYSNGKFLSMGQIALANFANPQGLQAAGDNAWKETSASGAALVAAPNTGGLGVLQAGAVEDSNVELTSELVNMITAQRVYQANAQTIKTQDQILQTVVNLK</sequence>
<gene>
    <name evidence="10" type="ORF">C8R21_11562</name>
</gene>
<dbReference type="AlphaFoldDB" id="A0A2T5I9Q4"/>
<dbReference type="InterPro" id="IPR053967">
    <property type="entry name" value="LlgE_F_G-like_D1"/>
</dbReference>
<accession>A0A2T5I9Q4</accession>
<dbReference type="NCBIfam" id="TIGR03506">
    <property type="entry name" value="FlgEFG_subfam"/>
    <property type="match status" value="1"/>
</dbReference>
<evidence type="ECO:0000313" key="11">
    <source>
        <dbReference type="Proteomes" id="UP000244152"/>
    </source>
</evidence>
<evidence type="ECO:0000256" key="1">
    <source>
        <dbReference type="ARBA" id="ARBA00004117"/>
    </source>
</evidence>
<dbReference type="GO" id="GO:0071978">
    <property type="term" value="P:bacterial-type flagellum-dependent swarming motility"/>
    <property type="evidence" value="ECO:0007669"/>
    <property type="project" value="TreeGrafter"/>
</dbReference>
<keyword evidence="10" id="KW-0966">Cell projection</keyword>
<feature type="domain" description="Flagellar hook protein FlgE D2" evidence="8">
    <location>
        <begin position="161"/>
        <end position="287"/>
    </location>
</feature>
<comment type="caution">
    <text evidence="10">The sequence shown here is derived from an EMBL/GenBank/DDBJ whole genome shotgun (WGS) entry which is preliminary data.</text>
</comment>
<evidence type="ECO:0000259" key="6">
    <source>
        <dbReference type="Pfam" id="PF00460"/>
    </source>
</evidence>
<evidence type="ECO:0000259" key="9">
    <source>
        <dbReference type="Pfam" id="PF22692"/>
    </source>
</evidence>
<dbReference type="InterPro" id="IPR037058">
    <property type="entry name" value="Falgellar_hook_FlgE_sf"/>
</dbReference>
<dbReference type="Proteomes" id="UP000244152">
    <property type="component" value="Unassembled WGS sequence"/>
</dbReference>
<name>A0A2T5I9Q4_9PROT</name>
<feature type="domain" description="Flagellar hook protein FlgE/F/G-like D1" evidence="9">
    <location>
        <begin position="83"/>
        <end position="132"/>
    </location>
</feature>
<comment type="function">
    <text evidence="5">A flexible structure which links the flagellar filament to the drive apparatus in the basal body.</text>
</comment>
<dbReference type="GO" id="GO:0009424">
    <property type="term" value="C:bacterial-type flagellum hook"/>
    <property type="evidence" value="ECO:0007669"/>
    <property type="project" value="TreeGrafter"/>
</dbReference>
<dbReference type="Pfam" id="PF00460">
    <property type="entry name" value="Flg_bb_rod"/>
    <property type="match status" value="1"/>
</dbReference>
<dbReference type="Pfam" id="PF07559">
    <property type="entry name" value="FlgE_D2"/>
    <property type="match status" value="1"/>
</dbReference>
<dbReference type="GO" id="GO:0005829">
    <property type="term" value="C:cytosol"/>
    <property type="evidence" value="ECO:0007669"/>
    <property type="project" value="TreeGrafter"/>
</dbReference>
<dbReference type="PROSITE" id="PS00588">
    <property type="entry name" value="FLAGELLA_BB_ROD"/>
    <property type="match status" value="1"/>
</dbReference>
<dbReference type="PANTHER" id="PTHR30435">
    <property type="entry name" value="FLAGELLAR PROTEIN"/>
    <property type="match status" value="1"/>
</dbReference>
<evidence type="ECO:0000259" key="8">
    <source>
        <dbReference type="Pfam" id="PF07559"/>
    </source>
</evidence>
<dbReference type="InterPro" id="IPR037925">
    <property type="entry name" value="FlgE/F/G-like"/>
</dbReference>
<keyword evidence="10" id="KW-0969">Cilium</keyword>
<comment type="similarity">
    <text evidence="2 5">Belongs to the flagella basal body rod proteins family.</text>
</comment>
<dbReference type="InterPro" id="IPR010930">
    <property type="entry name" value="Flg_bb/hook_C_dom"/>
</dbReference>
<reference evidence="10 11" key="1">
    <citation type="submission" date="2018-04" db="EMBL/GenBank/DDBJ databases">
        <title>Active sludge and wastewater microbial communities from Klosterneuburg, Austria.</title>
        <authorList>
            <person name="Wagner M."/>
        </authorList>
    </citation>
    <scope>NUCLEOTIDE SEQUENCE [LARGE SCALE GENOMIC DNA]</scope>
    <source>
        <strain evidence="10 11">Nl12</strain>
    </source>
</reference>
<dbReference type="InterPro" id="IPR020013">
    <property type="entry name" value="Flagellar_FlgE/F/G"/>
</dbReference>
<feature type="domain" description="Flagellar basal body rod protein N-terminal" evidence="6">
    <location>
        <begin position="6"/>
        <end position="33"/>
    </location>
</feature>
<dbReference type="RefSeq" id="WP_107762442.1">
    <property type="nucleotide sequence ID" value="NZ_QAOK01000015.1"/>
</dbReference>
<evidence type="ECO:0000256" key="5">
    <source>
        <dbReference type="RuleBase" id="RU362116"/>
    </source>
</evidence>
<dbReference type="SUPFAM" id="SSF117143">
    <property type="entry name" value="Flagellar hook protein flgE"/>
    <property type="match status" value="1"/>
</dbReference>
<dbReference type="Gene3D" id="2.60.98.20">
    <property type="entry name" value="Flagellar hook protein FlgE"/>
    <property type="match status" value="1"/>
</dbReference>
<keyword evidence="4 5" id="KW-0975">Bacterial flagellum</keyword>
<dbReference type="EMBL" id="QAOK01000015">
    <property type="protein sequence ID" value="PTQ80565.1"/>
    <property type="molecule type" value="Genomic_DNA"/>
</dbReference>
<dbReference type="Pfam" id="PF22692">
    <property type="entry name" value="LlgE_F_G_D1"/>
    <property type="match status" value="1"/>
</dbReference>
<protein>
    <recommendedName>
        <fullName evidence="3 5">Flagellar hook protein FlgE</fullName>
    </recommendedName>
</protein>
<dbReference type="InterPro" id="IPR001444">
    <property type="entry name" value="Flag_bb_rod_N"/>
</dbReference>
<dbReference type="NCBIfam" id="NF004238">
    <property type="entry name" value="PRK05682.1-1"/>
    <property type="match status" value="1"/>
</dbReference>
<dbReference type="PANTHER" id="PTHR30435:SF1">
    <property type="entry name" value="FLAGELLAR HOOK PROTEIN FLGE"/>
    <property type="match status" value="1"/>
</dbReference>
<dbReference type="Pfam" id="PF06429">
    <property type="entry name" value="Flg_bbr_C"/>
    <property type="match status" value="1"/>
</dbReference>
<feature type="domain" description="Flagellar basal-body/hook protein C-terminal" evidence="7">
    <location>
        <begin position="360"/>
        <end position="405"/>
    </location>
</feature>
<dbReference type="InterPro" id="IPR011491">
    <property type="entry name" value="FlgE_D2"/>
</dbReference>
<dbReference type="InterPro" id="IPR019776">
    <property type="entry name" value="Flagellar_basal_body_rod_CS"/>
</dbReference>